<dbReference type="Pfam" id="PF02422">
    <property type="entry name" value="Keratin"/>
    <property type="match status" value="1"/>
</dbReference>
<evidence type="ECO:0000313" key="8">
    <source>
        <dbReference type="Proteomes" id="UP000536381"/>
    </source>
</evidence>
<comment type="caution">
    <text evidence="7">The sequence shown here is derived from an EMBL/GenBank/DDBJ whole genome shotgun (WGS) entry which is preliminary data.</text>
</comment>
<comment type="subunit">
    <text evidence="2 5">The avian keratins (F-ker, S-ker, C-ker and B-ker) are a complex mixture of very similar polypeptides.</text>
</comment>
<organism evidence="7 8">
    <name type="scientific">Semnornis frantzii</name>
    <dbReference type="NCBI Taxonomy" id="91796"/>
    <lineage>
        <taxon>Eukaryota</taxon>
        <taxon>Metazoa</taxon>
        <taxon>Chordata</taxon>
        <taxon>Craniata</taxon>
        <taxon>Vertebrata</taxon>
        <taxon>Euteleostomi</taxon>
        <taxon>Archelosauria</taxon>
        <taxon>Archosauria</taxon>
        <taxon>Dinosauria</taxon>
        <taxon>Saurischia</taxon>
        <taxon>Theropoda</taxon>
        <taxon>Coelurosauria</taxon>
        <taxon>Aves</taxon>
        <taxon>Neognathae</taxon>
        <taxon>Neoaves</taxon>
        <taxon>Telluraves</taxon>
        <taxon>Coraciimorphae</taxon>
        <taxon>Piciformes</taxon>
        <taxon>Ramphastidae</taxon>
        <taxon>Semnornis</taxon>
    </lineage>
</organism>
<evidence type="ECO:0000256" key="2">
    <source>
        <dbReference type="ARBA" id="ARBA00011806"/>
    </source>
</evidence>
<evidence type="ECO:0000313" key="7">
    <source>
        <dbReference type="EMBL" id="NXR05672.1"/>
    </source>
</evidence>
<reference evidence="7 8" key="1">
    <citation type="submission" date="2019-09" db="EMBL/GenBank/DDBJ databases">
        <title>Bird 10,000 Genomes (B10K) Project - Family phase.</title>
        <authorList>
            <person name="Zhang G."/>
        </authorList>
    </citation>
    <scope>NUCLEOTIDE SEQUENCE [LARGE SCALE GENOMIC DNA]</scope>
    <source>
        <strain evidence="7">B10K-DU-001-42</strain>
        <tissue evidence="7">Muscle</tissue>
    </source>
</reference>
<dbReference type="OrthoDB" id="9380305at2759"/>
<dbReference type="InterPro" id="IPR003461">
    <property type="entry name" value="Keratin"/>
</dbReference>
<feature type="region of interest" description="Disordered" evidence="6">
    <location>
        <begin position="52"/>
        <end position="83"/>
    </location>
</feature>
<dbReference type="PANTHER" id="PTHR31203:SF1">
    <property type="entry name" value="BETA-KERATIN-RELATED PROTEIN-RELATED"/>
    <property type="match status" value="1"/>
</dbReference>
<proteinExistence type="inferred from homology"/>
<keyword evidence="3 5" id="KW-0416">Keratin</keyword>
<evidence type="ECO:0000256" key="3">
    <source>
        <dbReference type="ARBA" id="ARBA00022744"/>
    </source>
</evidence>
<evidence type="ECO:0000256" key="1">
    <source>
        <dbReference type="ARBA" id="ARBA00008702"/>
    </source>
</evidence>
<dbReference type="GO" id="GO:0005200">
    <property type="term" value="F:structural constituent of cytoskeleton"/>
    <property type="evidence" value="ECO:0007669"/>
    <property type="project" value="InterPro"/>
</dbReference>
<keyword evidence="8" id="KW-1185">Reference proteome</keyword>
<keyword evidence="4" id="KW-0007">Acetylation</keyword>
<protein>
    <recommendedName>
        <fullName evidence="5">Keratin</fullName>
    </recommendedName>
</protein>
<accession>A0A7L2I407</accession>
<evidence type="ECO:0000256" key="4">
    <source>
        <dbReference type="ARBA" id="ARBA00022990"/>
    </source>
</evidence>
<dbReference type="EMBL" id="VWYK01000437">
    <property type="protein sequence ID" value="NXR05672.1"/>
    <property type="molecule type" value="Genomic_DNA"/>
</dbReference>
<evidence type="ECO:0000256" key="6">
    <source>
        <dbReference type="SAM" id="MobiDB-lite"/>
    </source>
</evidence>
<dbReference type="Proteomes" id="UP000536381">
    <property type="component" value="Unassembled WGS sequence"/>
</dbReference>
<comment type="similarity">
    <text evidence="1 5">Belongs to the avian keratin family.</text>
</comment>
<dbReference type="AlphaFoldDB" id="A0A7L2I407"/>
<dbReference type="GO" id="GO:0005882">
    <property type="term" value="C:intermediate filament"/>
    <property type="evidence" value="ECO:0007669"/>
    <property type="project" value="UniProtKB-KW"/>
</dbReference>
<feature type="non-terminal residue" evidence="7">
    <location>
        <position position="1"/>
    </location>
</feature>
<dbReference type="PANTHER" id="PTHR31203">
    <property type="entry name" value="BETA-KERATIN-RELATED PROTEIN-RELATED"/>
    <property type="match status" value="1"/>
</dbReference>
<name>A0A7L2I407_9PICI</name>
<feature type="compositionally biased region" description="Low complexity" evidence="6">
    <location>
        <begin position="54"/>
        <end position="65"/>
    </location>
</feature>
<evidence type="ECO:0000256" key="5">
    <source>
        <dbReference type="RuleBase" id="RU364002"/>
    </source>
</evidence>
<feature type="non-terminal residue" evidence="7">
    <location>
        <position position="83"/>
    </location>
</feature>
<gene>
    <name evidence="7" type="primary">Krft</name>
    <name evidence="7" type="ORF">SEMFRA_R01142</name>
</gene>
<sequence length="83" mass="8057">SCLKPCAYSTSLGPSFASCGDSTAVIQPSPVFVTLPGPVIATCPQETIVGSVEGSGPALSSGSSSWNTSRMLTSSGSGGNSGS</sequence>